<reference evidence="9 10" key="1">
    <citation type="journal article" date="2012" name="PLoS Pathog.">
        <title>Diverse lifestyles and strategies of plant pathogenesis encoded in the genomes of eighteen Dothideomycetes fungi.</title>
        <authorList>
            <person name="Ohm R.A."/>
            <person name="Feau N."/>
            <person name="Henrissat B."/>
            <person name="Schoch C.L."/>
            <person name="Horwitz B.A."/>
            <person name="Barry K.W."/>
            <person name="Condon B.J."/>
            <person name="Copeland A.C."/>
            <person name="Dhillon B."/>
            <person name="Glaser F."/>
            <person name="Hesse C.N."/>
            <person name="Kosti I."/>
            <person name="LaButti K."/>
            <person name="Lindquist E.A."/>
            <person name="Lucas S."/>
            <person name="Salamov A.A."/>
            <person name="Bradshaw R.E."/>
            <person name="Ciuffetti L."/>
            <person name="Hamelin R.C."/>
            <person name="Kema G.H.J."/>
            <person name="Lawrence C."/>
            <person name="Scott J.A."/>
            <person name="Spatafora J.W."/>
            <person name="Turgeon B.G."/>
            <person name="de Wit P.J.G.M."/>
            <person name="Zhong S."/>
            <person name="Goodwin S.B."/>
            <person name="Grigoriev I.V."/>
        </authorList>
    </citation>
    <scope>NUCLEOTIDE SEQUENCE [LARGE SCALE GENOMIC DNA]</scope>
    <source>
        <strain evidence="10">28A</strain>
    </source>
</reference>
<evidence type="ECO:0000256" key="3">
    <source>
        <dbReference type="ARBA" id="ARBA00022692"/>
    </source>
</evidence>
<feature type="transmembrane region" description="Helical" evidence="7">
    <location>
        <begin position="712"/>
        <end position="732"/>
    </location>
</feature>
<keyword evidence="3 6" id="KW-0812">Transmembrane</keyword>
<dbReference type="Pfam" id="PF07859">
    <property type="entry name" value="Abhydrolase_3"/>
    <property type="match status" value="1"/>
</dbReference>
<evidence type="ECO:0000313" key="10">
    <source>
        <dbReference type="Proteomes" id="UP000016935"/>
    </source>
</evidence>
<keyword evidence="10" id="KW-1185">Reference proteome</keyword>
<dbReference type="AlphaFoldDB" id="R0IZ01"/>
<feature type="domain" description="Alpha/beta hydrolase fold-3" evidence="8">
    <location>
        <begin position="98"/>
        <end position="207"/>
    </location>
</feature>
<comment type="subcellular location">
    <subcellularLocation>
        <location evidence="1 6">Membrane</location>
        <topology evidence="1 6">Multi-pass membrane protein</topology>
    </subcellularLocation>
</comment>
<dbReference type="GO" id="GO:0022857">
    <property type="term" value="F:transmembrane transporter activity"/>
    <property type="evidence" value="ECO:0007669"/>
    <property type="project" value="InterPro"/>
</dbReference>
<dbReference type="InterPro" id="IPR018456">
    <property type="entry name" value="PTR2_symporter_CS"/>
</dbReference>
<sequence>MTIRIQPLPVEVSGKVHQTPKQWLQRLDPEWVQIWNAHGGRHRQAEEVPIEEVRQKPLAYSPAVAKEKEVEIPVTRPTGYIKVRVYTPEGEGPFPAHLNYHGGGWVLGGLNSEAAWCRSVCNNTGIVVVDVDYRLAPEFIFPTAVYDSWDALQWVISHAADLSIDATRVSIGGLSAGGQISAVLSHMARDAGLQLKLALLVVPSTDFRWLIAEEPVRSAVAKLYPSIALYKNAPWGGLKREQWFLDYWIPKVHDDELNRGNDASVNGPAPGIEAGALRRVPDRIPWVVLLILNVELGERFTHFGLSAPIQNYIKNPHNPHSDLPGALGRGQAVATALGNFFKFWAYASTVIGAIIADQYLGRFKTIALACGIYIIGLVILVATSTPEGIHSGAGFGGLIAAMVVIGLGTGSIKANVTPMCAEQYKPDTAYTKQLATGEWVVVDPELTVERMFNWFYWAVNVGALSPLITVNVEAHVGFWVAYLIPLVVIVMAATVFILSGRLFIQTPPHGSAVVDAARIVAIAVKEGGFDKAKPSALEAQGTLSRYHFAESPNYTDRSVKEVQSGITACKFFLFLPLYFVCWIQIWNNLISQAGDMALHGTPNDLSQNLDPIALIIFIPLLDFVIYPQLRKYKINFSPVLRMTAGFIMASFAMAYASVLQHYIYKSPPNSIHVWIQAPAYILVAFSEAFVIITGLELAYTKAPSSLRSLVSALFWLTIGIAAAICIALAPVSQDPYLVWMYGSLSIVGFVAGCALYICFRNSFEEVSVIIGTEAENEVDVRMIIKHAEKFAIEEGHKRAE</sequence>
<dbReference type="HOGENOM" id="CLU_351659_0_0_1"/>
<dbReference type="Pfam" id="PF00854">
    <property type="entry name" value="PTR2"/>
    <property type="match status" value="1"/>
</dbReference>
<organism evidence="9 10">
    <name type="scientific">Exserohilum turcicum (strain 28A)</name>
    <name type="common">Northern leaf blight fungus</name>
    <name type="synonym">Setosphaeria turcica</name>
    <dbReference type="NCBI Taxonomy" id="671987"/>
    <lineage>
        <taxon>Eukaryota</taxon>
        <taxon>Fungi</taxon>
        <taxon>Dikarya</taxon>
        <taxon>Ascomycota</taxon>
        <taxon>Pezizomycotina</taxon>
        <taxon>Dothideomycetes</taxon>
        <taxon>Pleosporomycetidae</taxon>
        <taxon>Pleosporales</taxon>
        <taxon>Pleosporineae</taxon>
        <taxon>Pleosporaceae</taxon>
        <taxon>Exserohilum</taxon>
    </lineage>
</organism>
<feature type="transmembrane region" description="Helical" evidence="7">
    <location>
        <begin position="639"/>
        <end position="659"/>
    </location>
</feature>
<reference evidence="9 10" key="2">
    <citation type="journal article" date="2013" name="PLoS Genet.">
        <title>Comparative genome structure, secondary metabolite, and effector coding capacity across Cochliobolus pathogens.</title>
        <authorList>
            <person name="Condon B.J."/>
            <person name="Leng Y."/>
            <person name="Wu D."/>
            <person name="Bushley K.E."/>
            <person name="Ohm R.A."/>
            <person name="Otillar R."/>
            <person name="Martin J."/>
            <person name="Schackwitz W."/>
            <person name="Grimwood J."/>
            <person name="MohdZainudin N."/>
            <person name="Xue C."/>
            <person name="Wang R."/>
            <person name="Manning V.A."/>
            <person name="Dhillon B."/>
            <person name="Tu Z.J."/>
            <person name="Steffenson B.J."/>
            <person name="Salamov A."/>
            <person name="Sun H."/>
            <person name="Lowry S."/>
            <person name="LaButti K."/>
            <person name="Han J."/>
            <person name="Copeland A."/>
            <person name="Lindquist E."/>
            <person name="Barry K."/>
            <person name="Schmutz J."/>
            <person name="Baker S.E."/>
            <person name="Ciuffetti L.M."/>
            <person name="Grigoriev I.V."/>
            <person name="Zhong S."/>
            <person name="Turgeon B.G."/>
        </authorList>
    </citation>
    <scope>NUCLEOTIDE SEQUENCE [LARGE SCALE GENOMIC DNA]</scope>
    <source>
        <strain evidence="10">28A</strain>
    </source>
</reference>
<comment type="similarity">
    <text evidence="2 6">Belongs to the major facilitator superfamily. Proton-dependent oligopeptide transporter (POT/PTR) (TC 2.A.17) family.</text>
</comment>
<evidence type="ECO:0000256" key="4">
    <source>
        <dbReference type="ARBA" id="ARBA00022989"/>
    </source>
</evidence>
<dbReference type="SUPFAM" id="SSF53474">
    <property type="entry name" value="alpha/beta-Hydrolases"/>
    <property type="match status" value="1"/>
</dbReference>
<keyword evidence="6" id="KW-0813">Transport</keyword>
<dbReference type="GO" id="GO:0006857">
    <property type="term" value="P:oligopeptide transport"/>
    <property type="evidence" value="ECO:0007669"/>
    <property type="project" value="InterPro"/>
</dbReference>
<feature type="transmembrane region" description="Helical" evidence="7">
    <location>
        <begin position="478"/>
        <end position="498"/>
    </location>
</feature>
<proteinExistence type="inferred from homology"/>
<feature type="transmembrane region" description="Helical" evidence="7">
    <location>
        <begin position="679"/>
        <end position="700"/>
    </location>
</feature>
<dbReference type="InterPro" id="IPR029058">
    <property type="entry name" value="AB_hydrolase_fold"/>
</dbReference>
<keyword evidence="4 7" id="KW-1133">Transmembrane helix</keyword>
<evidence type="ECO:0000256" key="1">
    <source>
        <dbReference type="ARBA" id="ARBA00004141"/>
    </source>
</evidence>
<accession>R0IZ01</accession>
<feature type="transmembrane region" description="Helical" evidence="7">
    <location>
        <begin position="365"/>
        <end position="383"/>
    </location>
</feature>
<dbReference type="RefSeq" id="XP_008022438.1">
    <property type="nucleotide sequence ID" value="XM_008024247.1"/>
</dbReference>
<feature type="transmembrane region" description="Helical" evidence="7">
    <location>
        <begin position="571"/>
        <end position="589"/>
    </location>
</feature>
<dbReference type="eggNOG" id="KOG1515">
    <property type="taxonomic scope" value="Eukaryota"/>
</dbReference>
<dbReference type="Proteomes" id="UP000016935">
    <property type="component" value="Unassembled WGS sequence"/>
</dbReference>
<dbReference type="SUPFAM" id="SSF103473">
    <property type="entry name" value="MFS general substrate transporter"/>
    <property type="match status" value="1"/>
</dbReference>
<feature type="transmembrane region" description="Helical" evidence="7">
    <location>
        <begin position="738"/>
        <end position="759"/>
    </location>
</feature>
<dbReference type="Gene3D" id="1.20.1250.20">
    <property type="entry name" value="MFS general substrate transporter like domains"/>
    <property type="match status" value="1"/>
</dbReference>
<protein>
    <recommendedName>
        <fullName evidence="8">Alpha/beta hydrolase fold-3 domain-containing protein</fullName>
    </recommendedName>
</protein>
<feature type="transmembrane region" description="Helical" evidence="7">
    <location>
        <begin position="343"/>
        <end position="360"/>
    </location>
</feature>
<dbReference type="InterPro" id="IPR013094">
    <property type="entry name" value="AB_hydrolase_3"/>
</dbReference>
<name>R0IZ01_EXST2</name>
<evidence type="ECO:0000256" key="7">
    <source>
        <dbReference type="SAM" id="Phobius"/>
    </source>
</evidence>
<keyword evidence="5 7" id="KW-0472">Membrane</keyword>
<dbReference type="PANTHER" id="PTHR11654">
    <property type="entry name" value="OLIGOPEPTIDE TRANSPORTER-RELATED"/>
    <property type="match status" value="1"/>
</dbReference>
<dbReference type="InterPro" id="IPR036259">
    <property type="entry name" value="MFS_trans_sf"/>
</dbReference>
<evidence type="ECO:0000256" key="5">
    <source>
        <dbReference type="ARBA" id="ARBA00023136"/>
    </source>
</evidence>
<dbReference type="EMBL" id="KB908504">
    <property type="protein sequence ID" value="EOA89980.1"/>
    <property type="molecule type" value="Genomic_DNA"/>
</dbReference>
<evidence type="ECO:0000259" key="8">
    <source>
        <dbReference type="Pfam" id="PF07859"/>
    </source>
</evidence>
<evidence type="ECO:0000256" key="6">
    <source>
        <dbReference type="RuleBase" id="RU003755"/>
    </source>
</evidence>
<feature type="transmembrane region" description="Helical" evidence="7">
    <location>
        <begin position="454"/>
        <end position="472"/>
    </location>
</feature>
<feature type="transmembrane region" description="Helical" evidence="7">
    <location>
        <begin position="609"/>
        <end position="627"/>
    </location>
</feature>
<dbReference type="GO" id="GO:0016787">
    <property type="term" value="F:hydrolase activity"/>
    <property type="evidence" value="ECO:0007669"/>
    <property type="project" value="InterPro"/>
</dbReference>
<evidence type="ECO:0000313" key="9">
    <source>
        <dbReference type="EMBL" id="EOA89980.1"/>
    </source>
</evidence>
<dbReference type="OrthoDB" id="8904098at2759"/>
<dbReference type="GO" id="GO:0016020">
    <property type="term" value="C:membrane"/>
    <property type="evidence" value="ECO:0007669"/>
    <property type="project" value="UniProtKB-SubCell"/>
</dbReference>
<dbReference type="PROSITE" id="PS01023">
    <property type="entry name" value="PTR2_2"/>
    <property type="match status" value="1"/>
</dbReference>
<feature type="transmembrane region" description="Helical" evidence="7">
    <location>
        <begin position="389"/>
        <end position="409"/>
    </location>
</feature>
<dbReference type="eggNOG" id="KOG1237">
    <property type="taxonomic scope" value="Eukaryota"/>
</dbReference>
<dbReference type="InterPro" id="IPR000109">
    <property type="entry name" value="POT_fam"/>
</dbReference>
<gene>
    <name evidence="9" type="ORF">SETTUDRAFT_26303</name>
</gene>
<dbReference type="GeneID" id="19403003"/>
<dbReference type="Gene3D" id="3.40.50.1820">
    <property type="entry name" value="alpha/beta hydrolase"/>
    <property type="match status" value="1"/>
</dbReference>
<evidence type="ECO:0000256" key="2">
    <source>
        <dbReference type="ARBA" id="ARBA00005982"/>
    </source>
</evidence>